<keyword evidence="2" id="KW-1185">Reference proteome</keyword>
<dbReference type="STRING" id="1198029.A0A1U7LI62"/>
<organism evidence="1 2">
    <name type="scientific">Neolecta irregularis (strain DAH-3)</name>
    <dbReference type="NCBI Taxonomy" id="1198029"/>
    <lineage>
        <taxon>Eukaryota</taxon>
        <taxon>Fungi</taxon>
        <taxon>Dikarya</taxon>
        <taxon>Ascomycota</taxon>
        <taxon>Taphrinomycotina</taxon>
        <taxon>Neolectales</taxon>
        <taxon>Neolectaceae</taxon>
        <taxon>Neolecta</taxon>
    </lineage>
</organism>
<evidence type="ECO:0000313" key="2">
    <source>
        <dbReference type="Proteomes" id="UP000186594"/>
    </source>
</evidence>
<reference evidence="1 2" key="1">
    <citation type="submission" date="2016-04" db="EMBL/GenBank/DDBJ databases">
        <title>Evolutionary innovation and constraint leading to complex multicellularity in the Ascomycota.</title>
        <authorList>
            <person name="Cisse O."/>
            <person name="Nguyen A."/>
            <person name="Hewitt D.A."/>
            <person name="Jedd G."/>
            <person name="Stajich J.E."/>
        </authorList>
    </citation>
    <scope>NUCLEOTIDE SEQUENCE [LARGE SCALE GENOMIC DNA]</scope>
    <source>
        <strain evidence="1 2">DAH-3</strain>
    </source>
</reference>
<gene>
    <name evidence="1" type="ORF">NEOLI_005045</name>
</gene>
<evidence type="ECO:0008006" key="3">
    <source>
        <dbReference type="Google" id="ProtNLM"/>
    </source>
</evidence>
<dbReference type="OrthoDB" id="5077292at2759"/>
<comment type="caution">
    <text evidence="1">The sequence shown here is derived from an EMBL/GenBank/DDBJ whole genome shotgun (WGS) entry which is preliminary data.</text>
</comment>
<accession>A0A1U7LI62</accession>
<evidence type="ECO:0000313" key="1">
    <source>
        <dbReference type="EMBL" id="OLL22350.1"/>
    </source>
</evidence>
<dbReference type="EMBL" id="LXFE01003431">
    <property type="protein sequence ID" value="OLL22350.1"/>
    <property type="molecule type" value="Genomic_DNA"/>
</dbReference>
<proteinExistence type="predicted"/>
<name>A0A1U7LI62_NEOID</name>
<sequence length="197" mass="22516">MVDDDTDSVTSCQAYISSPSSSLNINALSNLHQATSIAEQSNIDLSNLTENSTFNKLPHILIGQRKFIKEDHLHKKRKRTSWIKKYGTYLLEINTSGKKDKTFWSCDRCDTRHLFTLYAAEATSNSISHLQNKHQLYEHGKDKEQNPPSKRHPTSVLDMQRRAITCNPIVKLRAESFKSVLLRWMVDANEALGDRVT</sequence>
<dbReference type="AlphaFoldDB" id="A0A1U7LI62"/>
<protein>
    <recommendedName>
        <fullName evidence="3">BED-type domain-containing protein</fullName>
    </recommendedName>
</protein>
<dbReference type="Proteomes" id="UP000186594">
    <property type="component" value="Unassembled WGS sequence"/>
</dbReference>
<dbReference type="OMA" id="RRAITCN"/>